<sequence>MGAKRTYTDDDLVAAVAASTSWRGVLRALGLLGTSSAAARSVRSHAERLEIDYGHFTGRRRWSDAQLRASAAEARSWADVTAALGLQGGSATTTVKGHAARLGVEVDHLNSTSAPAQGVELVPDTVHLSRAGALLAASWYTLCGANVSWPLEPARYDLLVGAGADIRRVQVKTTTTREGSSWKVYLSTSRRGRTLYDAEEIDEFFVVDGDLSYYVIPLGAVLGVHALHLSAYGRFRVLTCPATQE</sequence>
<dbReference type="Pfam" id="PF11645">
    <property type="entry name" value="PDDEXK_5"/>
    <property type="match status" value="1"/>
</dbReference>
<evidence type="ECO:0000313" key="2">
    <source>
        <dbReference type="EMBL" id="MTG91038.1"/>
    </source>
</evidence>
<accession>A0A6N7ZPC4</accession>
<organism evidence="2 3">
    <name type="scientific">Cellulosimicrobium composti</name>
    <dbReference type="NCBI Taxonomy" id="2672572"/>
    <lineage>
        <taxon>Bacteria</taxon>
        <taxon>Bacillati</taxon>
        <taxon>Actinomycetota</taxon>
        <taxon>Actinomycetes</taxon>
        <taxon>Micrococcales</taxon>
        <taxon>Promicromonosporaceae</taxon>
        <taxon>Cellulosimicrobium</taxon>
    </lineage>
</organism>
<evidence type="ECO:0000313" key="3">
    <source>
        <dbReference type="Proteomes" id="UP000440668"/>
    </source>
</evidence>
<dbReference type="InterPro" id="IPR021671">
    <property type="entry name" value="PD(D/E)XK_Endonuc"/>
</dbReference>
<dbReference type="EMBL" id="WMKA01000103">
    <property type="protein sequence ID" value="MTG91038.1"/>
    <property type="molecule type" value="Genomic_DNA"/>
</dbReference>
<proteinExistence type="predicted"/>
<reference evidence="2 3" key="1">
    <citation type="submission" date="2019-11" db="EMBL/GenBank/DDBJ databases">
        <title>Cellulosimicrobium composti sp. nov. isolated from a compost.</title>
        <authorList>
            <person name="Yang Y."/>
        </authorList>
    </citation>
    <scope>NUCLEOTIDE SEQUENCE [LARGE SCALE GENOMIC DNA]</scope>
    <source>
        <strain evidence="2 3">BIT-GX5</strain>
    </source>
</reference>
<dbReference type="InterPro" id="IPR011856">
    <property type="entry name" value="tRNA_endonuc-like_dom_sf"/>
</dbReference>
<dbReference type="Gene3D" id="3.40.1350.10">
    <property type="match status" value="1"/>
</dbReference>
<comment type="caution">
    <text evidence="2">The sequence shown here is derived from an EMBL/GenBank/DDBJ whole genome shotgun (WGS) entry which is preliminary data.</text>
</comment>
<dbReference type="GO" id="GO:0003676">
    <property type="term" value="F:nucleic acid binding"/>
    <property type="evidence" value="ECO:0007669"/>
    <property type="project" value="InterPro"/>
</dbReference>
<gene>
    <name evidence="2" type="ORF">GJV82_19160</name>
</gene>
<evidence type="ECO:0000259" key="1">
    <source>
        <dbReference type="Pfam" id="PF11645"/>
    </source>
</evidence>
<dbReference type="Proteomes" id="UP000440668">
    <property type="component" value="Unassembled WGS sequence"/>
</dbReference>
<protein>
    <recommendedName>
        <fullName evidence="1">PD(D/E)XK endonuclease domain-containing protein</fullName>
    </recommendedName>
</protein>
<dbReference type="AlphaFoldDB" id="A0A6N7ZPC4"/>
<feature type="domain" description="PD(D/E)XK endonuclease" evidence="1">
    <location>
        <begin position="144"/>
        <end position="219"/>
    </location>
</feature>
<name>A0A6N7ZPC4_9MICO</name>